<keyword evidence="3" id="KW-1003">Cell membrane</keyword>
<dbReference type="PANTHER" id="PTHR30193">
    <property type="entry name" value="ABC TRANSPORTER PERMEASE PROTEIN"/>
    <property type="match status" value="1"/>
</dbReference>
<comment type="similarity">
    <text evidence="7">Belongs to the binding-protein-dependent transport system permease family.</text>
</comment>
<dbReference type="eggNOG" id="COG1175">
    <property type="taxonomic scope" value="Bacteria"/>
</dbReference>
<keyword evidence="2 7" id="KW-0813">Transport</keyword>
<sequence>MNREVAVWDRTSKRQPGLNWKRGIIHLFPVPALAVYALFVVYPIVAAFSYSLFDWKGLQKGAFVGIDNFVKLFTTEPFNGLFWNAFGHNVYYFILEMIVQNGIAFILAYIIYTKVKGAELFKMAYFVPRLLSVIVVGFLWKLMLNPNSGVVNFALKNIGLAEWARPWLGEPGTALTAIILANSWFGVGFAVLILLAGLQSISQEVIEASRLDGVQGFRLIRSIILPMMTQSIVILTVFTFIHAFEAFELVYAMQGSQGEPYHSTDTLAVFFYRTAFGGSSGDGVAVGLGSALAVVLFLIIATLSALFMAYVRKRDMEY</sequence>
<evidence type="ECO:0000256" key="1">
    <source>
        <dbReference type="ARBA" id="ARBA00004651"/>
    </source>
</evidence>
<dbReference type="PROSITE" id="PS50928">
    <property type="entry name" value="ABC_TM1"/>
    <property type="match status" value="1"/>
</dbReference>
<feature type="transmembrane region" description="Helical" evidence="7">
    <location>
        <begin position="174"/>
        <end position="198"/>
    </location>
</feature>
<dbReference type="PANTHER" id="PTHR30193:SF41">
    <property type="entry name" value="DIACETYLCHITOBIOSE UPTAKE SYSTEM PERMEASE PROTEIN NGCF"/>
    <property type="match status" value="1"/>
</dbReference>
<name>A0A081P8G0_9BACL</name>
<dbReference type="GO" id="GO:0005886">
    <property type="term" value="C:plasma membrane"/>
    <property type="evidence" value="ECO:0007669"/>
    <property type="project" value="UniProtKB-SubCell"/>
</dbReference>
<dbReference type="Proteomes" id="UP000028123">
    <property type="component" value="Unassembled WGS sequence"/>
</dbReference>
<feature type="transmembrane region" description="Helical" evidence="7">
    <location>
        <begin position="124"/>
        <end position="143"/>
    </location>
</feature>
<comment type="caution">
    <text evidence="9">The sequence shown here is derived from an EMBL/GenBank/DDBJ whole genome shotgun (WGS) entry which is preliminary data.</text>
</comment>
<organism evidence="9 10">
    <name type="scientific">Paenibacillus tyrfis</name>
    <dbReference type="NCBI Taxonomy" id="1501230"/>
    <lineage>
        <taxon>Bacteria</taxon>
        <taxon>Bacillati</taxon>
        <taxon>Bacillota</taxon>
        <taxon>Bacilli</taxon>
        <taxon>Bacillales</taxon>
        <taxon>Paenibacillaceae</taxon>
        <taxon>Paenibacillus</taxon>
    </lineage>
</organism>
<dbReference type="Gene3D" id="1.10.3720.10">
    <property type="entry name" value="MetI-like"/>
    <property type="match status" value="1"/>
</dbReference>
<evidence type="ECO:0000256" key="5">
    <source>
        <dbReference type="ARBA" id="ARBA00022989"/>
    </source>
</evidence>
<evidence type="ECO:0000256" key="6">
    <source>
        <dbReference type="ARBA" id="ARBA00023136"/>
    </source>
</evidence>
<evidence type="ECO:0000256" key="4">
    <source>
        <dbReference type="ARBA" id="ARBA00022692"/>
    </source>
</evidence>
<accession>A0A081P8G0</accession>
<feature type="transmembrane region" description="Helical" evidence="7">
    <location>
        <begin position="219"/>
        <end position="244"/>
    </location>
</feature>
<dbReference type="CDD" id="cd06261">
    <property type="entry name" value="TM_PBP2"/>
    <property type="match status" value="1"/>
</dbReference>
<evidence type="ECO:0000313" key="9">
    <source>
        <dbReference type="EMBL" id="KEQ26983.1"/>
    </source>
</evidence>
<proteinExistence type="inferred from homology"/>
<gene>
    <name evidence="9" type="ORF">ET33_24075</name>
</gene>
<keyword evidence="6 7" id="KW-0472">Membrane</keyword>
<evidence type="ECO:0000256" key="3">
    <source>
        <dbReference type="ARBA" id="ARBA00022475"/>
    </source>
</evidence>
<dbReference type="EMBL" id="JNVM01000004">
    <property type="protein sequence ID" value="KEQ26983.1"/>
    <property type="molecule type" value="Genomic_DNA"/>
</dbReference>
<evidence type="ECO:0000259" key="8">
    <source>
        <dbReference type="PROSITE" id="PS50928"/>
    </source>
</evidence>
<dbReference type="Pfam" id="PF00528">
    <property type="entry name" value="BPD_transp_1"/>
    <property type="match status" value="1"/>
</dbReference>
<reference evidence="9 10" key="1">
    <citation type="submission" date="2014-06" db="EMBL/GenBank/DDBJ databases">
        <title>Draft genome sequence of Paenibacillus sp. MSt1.</title>
        <authorList>
            <person name="Aw Y.K."/>
            <person name="Ong K.S."/>
            <person name="Gan H.M."/>
            <person name="Lee S.M."/>
        </authorList>
    </citation>
    <scope>NUCLEOTIDE SEQUENCE [LARGE SCALE GENOMIC DNA]</scope>
    <source>
        <strain evidence="9 10">MSt1</strain>
    </source>
</reference>
<feature type="transmembrane region" description="Helical" evidence="7">
    <location>
        <begin position="23"/>
        <end position="45"/>
    </location>
</feature>
<keyword evidence="10" id="KW-1185">Reference proteome</keyword>
<dbReference type="AlphaFoldDB" id="A0A081P8G0"/>
<dbReference type="InterPro" id="IPR000515">
    <property type="entry name" value="MetI-like"/>
</dbReference>
<dbReference type="SUPFAM" id="SSF161098">
    <property type="entry name" value="MetI-like"/>
    <property type="match status" value="1"/>
</dbReference>
<keyword evidence="5 7" id="KW-1133">Transmembrane helix</keyword>
<feature type="domain" description="ABC transmembrane type-1" evidence="8">
    <location>
        <begin position="86"/>
        <end position="307"/>
    </location>
</feature>
<comment type="subcellular location">
    <subcellularLocation>
        <location evidence="1 7">Cell membrane</location>
        <topology evidence="1 7">Multi-pass membrane protein</topology>
    </subcellularLocation>
</comment>
<evidence type="ECO:0000313" key="10">
    <source>
        <dbReference type="Proteomes" id="UP000028123"/>
    </source>
</evidence>
<protein>
    <submittedName>
        <fullName evidence="9">ABC transporter permease</fullName>
    </submittedName>
</protein>
<dbReference type="GO" id="GO:0055085">
    <property type="term" value="P:transmembrane transport"/>
    <property type="evidence" value="ECO:0007669"/>
    <property type="project" value="InterPro"/>
</dbReference>
<dbReference type="InterPro" id="IPR035906">
    <property type="entry name" value="MetI-like_sf"/>
</dbReference>
<dbReference type="RefSeq" id="WP_233455164.1">
    <property type="nucleotide sequence ID" value="NZ_JNVM01000004.1"/>
</dbReference>
<feature type="transmembrane region" description="Helical" evidence="7">
    <location>
        <begin position="284"/>
        <end position="311"/>
    </location>
</feature>
<evidence type="ECO:0000256" key="2">
    <source>
        <dbReference type="ARBA" id="ARBA00022448"/>
    </source>
</evidence>
<feature type="transmembrane region" description="Helical" evidence="7">
    <location>
        <begin position="90"/>
        <end position="112"/>
    </location>
</feature>
<dbReference type="InterPro" id="IPR051393">
    <property type="entry name" value="ABC_transporter_permease"/>
</dbReference>
<evidence type="ECO:0000256" key="7">
    <source>
        <dbReference type="RuleBase" id="RU363032"/>
    </source>
</evidence>
<keyword evidence="4 7" id="KW-0812">Transmembrane</keyword>